<protein>
    <recommendedName>
        <fullName evidence="3">DUF695 domain-containing protein</fullName>
    </recommendedName>
</protein>
<gene>
    <name evidence="1" type="ORF">A7P85_06975</name>
</gene>
<comment type="caution">
    <text evidence="1">The sequence shown here is derived from an EMBL/GenBank/DDBJ whole genome shotgun (WGS) entry which is preliminary data.</text>
</comment>
<name>A0A1A9RCG3_EIKCO</name>
<dbReference type="AlphaFoldDB" id="A0A1A9RCG3"/>
<reference evidence="2" key="1">
    <citation type="submission" date="2016-05" db="EMBL/GenBank/DDBJ databases">
        <title>Draft genome of Corynebacterium afermentans subsp. afermentans LCDC 88199T.</title>
        <authorList>
            <person name="Bernier A.-M."/>
            <person name="Bernard K."/>
        </authorList>
    </citation>
    <scope>NUCLEOTIDE SEQUENCE [LARGE SCALE GENOMIC DNA]</scope>
    <source>
        <strain evidence="2">NML01-0328</strain>
    </source>
</reference>
<accession>A0A1A9RCG3</accession>
<evidence type="ECO:0000313" key="2">
    <source>
        <dbReference type="Proteomes" id="UP000078003"/>
    </source>
</evidence>
<dbReference type="RefSeq" id="WP_064104512.1">
    <property type="nucleotide sequence ID" value="NZ_LXSF01000007.1"/>
</dbReference>
<proteinExistence type="predicted"/>
<sequence length="348" mass="38982">MTKSDTNEAAGRHSLSEWQDNAHCFWTVWRREEARLAALEDPVAFVTEANNLLHEYCPGVVVELEGPPADGALVFSANGDLEHFPQVLALIATAAESTERSVLCFRQRLGSPEQFAIRMGGVEMQAVDILVRCEEWRGLPALDVAFAKPPKAEDLETSQRLALIMLDHVLGEWDAVVKVGALDFVDTVPPEAVPLHRLPEKLDEVWKALGRDALYPEPEWQYTAYQRDEDEENEQDALVLLRNESANGLLGRADMGWCVSVRCEINGEDALMAAYRLQDEFDAEACHQQQGIGTIAVTNLTRGERTIFAATGEPERLMAKAQALCEQFAELKPQAVCEYDPSWRHYRF</sequence>
<dbReference type="Proteomes" id="UP000078003">
    <property type="component" value="Unassembled WGS sequence"/>
</dbReference>
<evidence type="ECO:0008006" key="3">
    <source>
        <dbReference type="Google" id="ProtNLM"/>
    </source>
</evidence>
<evidence type="ECO:0000313" key="1">
    <source>
        <dbReference type="EMBL" id="OAM16149.1"/>
    </source>
</evidence>
<dbReference type="EMBL" id="LXSF01000007">
    <property type="protein sequence ID" value="OAM16149.1"/>
    <property type="molecule type" value="Genomic_DNA"/>
</dbReference>
<organism evidence="1 2">
    <name type="scientific">Eikenella corrodens</name>
    <dbReference type="NCBI Taxonomy" id="539"/>
    <lineage>
        <taxon>Bacteria</taxon>
        <taxon>Pseudomonadati</taxon>
        <taxon>Pseudomonadota</taxon>
        <taxon>Betaproteobacteria</taxon>
        <taxon>Neisseriales</taxon>
        <taxon>Neisseriaceae</taxon>
        <taxon>Eikenella</taxon>
    </lineage>
</organism>